<dbReference type="PANTHER" id="PTHR45527:SF1">
    <property type="entry name" value="FATTY ACID SYNTHASE"/>
    <property type="match status" value="1"/>
</dbReference>
<feature type="domain" description="AMP-dependent synthetase/ligase" evidence="1">
    <location>
        <begin position="36"/>
        <end position="137"/>
    </location>
</feature>
<dbReference type="Pfam" id="PF00501">
    <property type="entry name" value="AMP-binding"/>
    <property type="match status" value="1"/>
</dbReference>
<dbReference type="GO" id="GO:0009239">
    <property type="term" value="P:enterobactin biosynthetic process"/>
    <property type="evidence" value="ECO:0007669"/>
    <property type="project" value="TreeGrafter"/>
</dbReference>
<dbReference type="GO" id="GO:0009366">
    <property type="term" value="C:enterobactin synthetase complex"/>
    <property type="evidence" value="ECO:0007669"/>
    <property type="project" value="TreeGrafter"/>
</dbReference>
<dbReference type="GO" id="GO:0005829">
    <property type="term" value="C:cytosol"/>
    <property type="evidence" value="ECO:0007669"/>
    <property type="project" value="TreeGrafter"/>
</dbReference>
<evidence type="ECO:0000313" key="2">
    <source>
        <dbReference type="EMBL" id="STP21398.1"/>
    </source>
</evidence>
<keyword evidence="2" id="KW-0808">Transferase</keyword>
<accession>A0A377KA67</accession>
<evidence type="ECO:0000259" key="1">
    <source>
        <dbReference type="Pfam" id="PF00501"/>
    </source>
</evidence>
<dbReference type="GO" id="GO:0043041">
    <property type="term" value="P:amino acid activation for nonribosomal peptide biosynthetic process"/>
    <property type="evidence" value="ECO:0007669"/>
    <property type="project" value="TreeGrafter"/>
</dbReference>
<sequence>MCGDVDIMLPGEYAQLAQINATQIEIPETTLSALVAEQAAKTPDAPALADARYQFSYREMREQVVALANLLRERGVKPGDSVAVALPRSVFLTLALHAIVEAGAAWLPLDTGYPDDRLKMMLEDARPSLLITTDDQLPRFSDIPNLTSFAITPRLHRRAVRRCSFHNRTTRLISSSPPVPPADQKG</sequence>
<keyword evidence="2" id="KW-0548">Nucleotidyltransferase</keyword>
<proteinExistence type="predicted"/>
<dbReference type="SUPFAM" id="SSF56801">
    <property type="entry name" value="Acetyl-CoA synthetase-like"/>
    <property type="match status" value="1"/>
</dbReference>
<dbReference type="GO" id="GO:0047527">
    <property type="term" value="F:2,3-dihydroxybenzoate-serine ligase activity"/>
    <property type="evidence" value="ECO:0007669"/>
    <property type="project" value="TreeGrafter"/>
</dbReference>
<protein>
    <submittedName>
        <fullName evidence="2">Enterobactin synthase subunit F</fullName>
        <ecNumber evidence="2">2.7.7.-</ecNumber>
    </submittedName>
</protein>
<dbReference type="InterPro" id="IPR042099">
    <property type="entry name" value="ANL_N_sf"/>
</dbReference>
<dbReference type="EMBL" id="UGEM01000004">
    <property type="protein sequence ID" value="STP21398.1"/>
    <property type="molecule type" value="Genomic_DNA"/>
</dbReference>
<dbReference type="Proteomes" id="UP000254181">
    <property type="component" value="Unassembled WGS sequence"/>
</dbReference>
<organism evidence="2 3">
    <name type="scientific">Escherichia coli</name>
    <dbReference type="NCBI Taxonomy" id="562"/>
    <lineage>
        <taxon>Bacteria</taxon>
        <taxon>Pseudomonadati</taxon>
        <taxon>Pseudomonadota</taxon>
        <taxon>Gammaproteobacteria</taxon>
        <taxon>Enterobacterales</taxon>
        <taxon>Enterobacteriaceae</taxon>
        <taxon>Escherichia</taxon>
    </lineage>
</organism>
<dbReference type="EC" id="2.7.7.-" evidence="2"/>
<dbReference type="InterPro" id="IPR000873">
    <property type="entry name" value="AMP-dep_synth/lig_dom"/>
</dbReference>
<dbReference type="PANTHER" id="PTHR45527">
    <property type="entry name" value="NONRIBOSOMAL PEPTIDE SYNTHETASE"/>
    <property type="match status" value="1"/>
</dbReference>
<dbReference type="GO" id="GO:0016877">
    <property type="term" value="F:ligase activity, forming carbon-sulfur bonds"/>
    <property type="evidence" value="ECO:0007669"/>
    <property type="project" value="UniProtKB-ARBA"/>
</dbReference>
<name>A0A377KA67_ECOLX</name>
<evidence type="ECO:0000313" key="3">
    <source>
        <dbReference type="Proteomes" id="UP000254181"/>
    </source>
</evidence>
<dbReference type="GO" id="GO:0016779">
    <property type="term" value="F:nucleotidyltransferase activity"/>
    <property type="evidence" value="ECO:0007669"/>
    <property type="project" value="UniProtKB-KW"/>
</dbReference>
<dbReference type="Gene3D" id="3.40.50.12780">
    <property type="entry name" value="N-terminal domain of ligase-like"/>
    <property type="match status" value="1"/>
</dbReference>
<dbReference type="GO" id="GO:0031177">
    <property type="term" value="F:phosphopantetheine binding"/>
    <property type="evidence" value="ECO:0007669"/>
    <property type="project" value="TreeGrafter"/>
</dbReference>
<gene>
    <name evidence="2" type="primary">entF_5</name>
    <name evidence="2" type="ORF">NCTC9075_04848</name>
</gene>
<reference evidence="2 3" key="1">
    <citation type="submission" date="2018-06" db="EMBL/GenBank/DDBJ databases">
        <authorList>
            <consortium name="Pathogen Informatics"/>
            <person name="Doyle S."/>
        </authorList>
    </citation>
    <scope>NUCLEOTIDE SEQUENCE [LARGE SCALE GENOMIC DNA]</scope>
    <source>
        <strain evidence="2 3">NCTC9075</strain>
    </source>
</reference>
<dbReference type="AlphaFoldDB" id="A0A377KA67"/>